<sequence>MYANEFDATMQLIRGKWKIRILYELADDAHCRFNGLQRTLTITHKMLAAQLQQLIADGLVARQDFHEQPLHVEYHLTERGQSIVPVLDTICDWGLAHVDRRQMVETLCDDTE</sequence>
<dbReference type="InterPro" id="IPR036390">
    <property type="entry name" value="WH_DNA-bd_sf"/>
</dbReference>
<dbReference type="SUPFAM" id="SSF46785">
    <property type="entry name" value="Winged helix' DNA-binding domain"/>
    <property type="match status" value="1"/>
</dbReference>
<evidence type="ECO:0000256" key="3">
    <source>
        <dbReference type="ARBA" id="ARBA00023163"/>
    </source>
</evidence>
<evidence type="ECO:0000256" key="1">
    <source>
        <dbReference type="ARBA" id="ARBA00023015"/>
    </source>
</evidence>
<evidence type="ECO:0000256" key="2">
    <source>
        <dbReference type="ARBA" id="ARBA00023125"/>
    </source>
</evidence>
<keyword evidence="6" id="KW-1185">Reference proteome</keyword>
<comment type="caution">
    <text evidence="5">The sequence shown here is derived from an EMBL/GenBank/DDBJ whole genome shotgun (WGS) entry which is preliminary data.</text>
</comment>
<keyword evidence="3" id="KW-0804">Transcription</keyword>
<dbReference type="Pfam" id="PF01638">
    <property type="entry name" value="HxlR"/>
    <property type="match status" value="1"/>
</dbReference>
<evidence type="ECO:0000313" key="6">
    <source>
        <dbReference type="Proteomes" id="UP001596282"/>
    </source>
</evidence>
<dbReference type="EMBL" id="JBHSSC010000043">
    <property type="protein sequence ID" value="MFC6182099.1"/>
    <property type="molecule type" value="Genomic_DNA"/>
</dbReference>
<reference evidence="6" key="1">
    <citation type="journal article" date="2019" name="Int. J. Syst. Evol. Microbiol.">
        <title>The Global Catalogue of Microorganisms (GCM) 10K type strain sequencing project: providing services to taxonomists for standard genome sequencing and annotation.</title>
        <authorList>
            <consortium name="The Broad Institute Genomics Platform"/>
            <consortium name="The Broad Institute Genome Sequencing Center for Infectious Disease"/>
            <person name="Wu L."/>
            <person name="Ma J."/>
        </authorList>
    </citation>
    <scope>NUCLEOTIDE SEQUENCE [LARGE SCALE GENOMIC DNA]</scope>
    <source>
        <strain evidence="6">CCM 8933</strain>
    </source>
</reference>
<name>A0ABW1S2L3_9LACO</name>
<dbReference type="RefSeq" id="WP_379832514.1">
    <property type="nucleotide sequence ID" value="NZ_JBHSSC010000043.1"/>
</dbReference>
<evidence type="ECO:0000313" key="5">
    <source>
        <dbReference type="EMBL" id="MFC6182099.1"/>
    </source>
</evidence>
<gene>
    <name evidence="5" type="ORF">ACFP5Y_12760</name>
</gene>
<feature type="domain" description="HTH hxlR-type" evidence="4">
    <location>
        <begin position="4"/>
        <end position="102"/>
    </location>
</feature>
<accession>A0ABW1S2L3</accession>
<proteinExistence type="predicted"/>
<keyword evidence="1" id="KW-0805">Transcription regulation</keyword>
<keyword evidence="2" id="KW-0238">DNA-binding</keyword>
<dbReference type="Proteomes" id="UP001596282">
    <property type="component" value="Unassembled WGS sequence"/>
</dbReference>
<dbReference type="PANTHER" id="PTHR33204:SF29">
    <property type="entry name" value="TRANSCRIPTIONAL REGULATOR"/>
    <property type="match status" value="1"/>
</dbReference>
<dbReference type="InterPro" id="IPR036388">
    <property type="entry name" value="WH-like_DNA-bd_sf"/>
</dbReference>
<dbReference type="InterPro" id="IPR002577">
    <property type="entry name" value="HTH_HxlR"/>
</dbReference>
<organism evidence="5 6">
    <name type="scientific">Lactiplantibacillus daowaiensis</name>
    <dbReference type="NCBI Taxonomy" id="2559918"/>
    <lineage>
        <taxon>Bacteria</taxon>
        <taxon>Bacillati</taxon>
        <taxon>Bacillota</taxon>
        <taxon>Bacilli</taxon>
        <taxon>Lactobacillales</taxon>
        <taxon>Lactobacillaceae</taxon>
        <taxon>Lactiplantibacillus</taxon>
    </lineage>
</organism>
<evidence type="ECO:0000259" key="4">
    <source>
        <dbReference type="PROSITE" id="PS51118"/>
    </source>
</evidence>
<dbReference type="PROSITE" id="PS51118">
    <property type="entry name" value="HTH_HXLR"/>
    <property type="match status" value="1"/>
</dbReference>
<dbReference type="PANTHER" id="PTHR33204">
    <property type="entry name" value="TRANSCRIPTIONAL REGULATOR, MARR FAMILY"/>
    <property type="match status" value="1"/>
</dbReference>
<protein>
    <submittedName>
        <fullName evidence="5">Winged helix-turn-helix transcriptional regulator</fullName>
    </submittedName>
</protein>
<dbReference type="Gene3D" id="1.10.10.10">
    <property type="entry name" value="Winged helix-like DNA-binding domain superfamily/Winged helix DNA-binding domain"/>
    <property type="match status" value="1"/>
</dbReference>